<dbReference type="PANTHER" id="PTHR12174">
    <property type="entry name" value="SIGNAL PEPTIDE PEPTIDASE"/>
    <property type="match status" value="1"/>
</dbReference>
<feature type="transmembrane region" description="Helical" evidence="9">
    <location>
        <begin position="316"/>
        <end position="334"/>
    </location>
</feature>
<dbReference type="EMBL" id="NBII01000005">
    <property type="protein sequence ID" value="PAV18585.1"/>
    <property type="molecule type" value="Genomic_DNA"/>
</dbReference>
<keyword evidence="4" id="KW-0378">Hydrolase</keyword>
<evidence type="ECO:0000256" key="9">
    <source>
        <dbReference type="SAM" id="Phobius"/>
    </source>
</evidence>
<feature type="transmembrane region" description="Helical" evidence="9">
    <location>
        <begin position="150"/>
        <end position="168"/>
    </location>
</feature>
<evidence type="ECO:0000256" key="1">
    <source>
        <dbReference type="ARBA" id="ARBA00004477"/>
    </source>
</evidence>
<feature type="region of interest" description="Disordered" evidence="8">
    <location>
        <begin position="32"/>
        <end position="57"/>
    </location>
</feature>
<dbReference type="STRING" id="2282107.A0A286UGI6"/>
<evidence type="ECO:0000256" key="7">
    <source>
        <dbReference type="ARBA" id="ARBA00023136"/>
    </source>
</evidence>
<feature type="transmembrane region" description="Helical" evidence="9">
    <location>
        <begin position="200"/>
        <end position="217"/>
    </location>
</feature>
<evidence type="ECO:0000256" key="8">
    <source>
        <dbReference type="SAM" id="MobiDB-lite"/>
    </source>
</evidence>
<dbReference type="GO" id="GO:0033619">
    <property type="term" value="P:membrane protein proteolysis"/>
    <property type="evidence" value="ECO:0007669"/>
    <property type="project" value="TreeGrafter"/>
</dbReference>
<evidence type="ECO:0000313" key="11">
    <source>
        <dbReference type="Proteomes" id="UP000217199"/>
    </source>
</evidence>
<feature type="transmembrane region" description="Helical" evidence="9">
    <location>
        <begin position="94"/>
        <end position="119"/>
    </location>
</feature>
<organism evidence="10 11">
    <name type="scientific">Pyrrhoderma noxium</name>
    <dbReference type="NCBI Taxonomy" id="2282107"/>
    <lineage>
        <taxon>Eukaryota</taxon>
        <taxon>Fungi</taxon>
        <taxon>Dikarya</taxon>
        <taxon>Basidiomycota</taxon>
        <taxon>Agaricomycotina</taxon>
        <taxon>Agaricomycetes</taxon>
        <taxon>Hymenochaetales</taxon>
        <taxon>Hymenochaetaceae</taxon>
        <taxon>Pyrrhoderma</taxon>
    </lineage>
</organism>
<dbReference type="PANTHER" id="PTHR12174:SF23">
    <property type="entry name" value="MINOR HISTOCOMPATIBILITY ANTIGEN H13"/>
    <property type="match status" value="1"/>
</dbReference>
<dbReference type="AlphaFoldDB" id="A0A286UGI6"/>
<dbReference type="GO" id="GO:0098554">
    <property type="term" value="C:cytoplasmic side of endoplasmic reticulum membrane"/>
    <property type="evidence" value="ECO:0007669"/>
    <property type="project" value="TreeGrafter"/>
</dbReference>
<keyword evidence="7 9" id="KW-0472">Membrane</keyword>
<feature type="transmembrane region" description="Helical" evidence="9">
    <location>
        <begin position="288"/>
        <end position="310"/>
    </location>
</feature>
<sequence length="391" mass="43616">MSQQDWHLISSYAGILILATFSVYAGSFGSLKAPRSAKGKKDSGDDDSEQEDEEVPERVTTSEALLFPILGSITLFGLYLIVKFLGVEWINWLLGWYFAFVGIISVWKCSISIAVTLLGKGYWRSFKIRKLELPKFIDPKGTSVVSMRTPSIVLLFPSLIPSILYSYQTGPKKSALITDILALSFAHNSLSLIKLDRFQTGIILLSGLFLYDIWWVFGTEVMVTVGTSLDAPIKILWPKSYLFSIERGFTMLGLGDIVVPGLFISLALRFDLNNSAHKTPNKPFIKPYFISAIIAYVVGLSTTIVVMSVFKAAQPALLYLSPACILSFLITAYSRNELNVAWEWDDNDAKPAEEKEPVKDICDLDSNESVVLAEADPLDEEYIVRNRLHLN</sequence>
<keyword evidence="11" id="KW-1185">Reference proteome</keyword>
<dbReference type="InterPro" id="IPR006639">
    <property type="entry name" value="Preselin/SPP"/>
</dbReference>
<feature type="transmembrane region" description="Helical" evidence="9">
    <location>
        <begin position="248"/>
        <end position="268"/>
    </location>
</feature>
<protein>
    <submittedName>
        <fullName evidence="10">Peptidase A22B signal peptide peptidase</fullName>
    </submittedName>
</protein>
<evidence type="ECO:0000256" key="6">
    <source>
        <dbReference type="ARBA" id="ARBA00022989"/>
    </source>
</evidence>
<evidence type="ECO:0000256" key="5">
    <source>
        <dbReference type="ARBA" id="ARBA00022824"/>
    </source>
</evidence>
<comment type="subcellular location">
    <subcellularLocation>
        <location evidence="1">Endoplasmic reticulum membrane</location>
        <topology evidence="1">Multi-pass membrane protein</topology>
    </subcellularLocation>
</comment>
<dbReference type="GO" id="GO:0042500">
    <property type="term" value="F:aspartic endopeptidase activity, intramembrane cleaving"/>
    <property type="evidence" value="ECO:0007669"/>
    <property type="project" value="InterPro"/>
</dbReference>
<dbReference type="Proteomes" id="UP000217199">
    <property type="component" value="Unassembled WGS sequence"/>
</dbReference>
<gene>
    <name evidence="10" type="ORF">PNOK_0542700</name>
</gene>
<accession>A0A286UGI6</accession>
<evidence type="ECO:0000256" key="3">
    <source>
        <dbReference type="ARBA" id="ARBA00022692"/>
    </source>
</evidence>
<dbReference type="Pfam" id="PF04258">
    <property type="entry name" value="Peptidase_A22B"/>
    <property type="match status" value="1"/>
</dbReference>
<evidence type="ECO:0000256" key="4">
    <source>
        <dbReference type="ARBA" id="ARBA00022801"/>
    </source>
</evidence>
<dbReference type="OrthoDB" id="29661at2759"/>
<keyword evidence="5" id="KW-0256">Endoplasmic reticulum</keyword>
<dbReference type="SMART" id="SM00730">
    <property type="entry name" value="PSN"/>
    <property type="match status" value="1"/>
</dbReference>
<feature type="transmembrane region" description="Helical" evidence="9">
    <location>
        <begin position="12"/>
        <end position="31"/>
    </location>
</feature>
<feature type="compositionally biased region" description="Acidic residues" evidence="8">
    <location>
        <begin position="44"/>
        <end position="55"/>
    </location>
</feature>
<proteinExistence type="inferred from homology"/>
<comment type="similarity">
    <text evidence="2">Belongs to the peptidase A22B family.</text>
</comment>
<name>A0A286UGI6_9AGAM</name>
<dbReference type="FunCoup" id="A0A286UGI6">
    <property type="interactions" value="157"/>
</dbReference>
<evidence type="ECO:0000313" key="10">
    <source>
        <dbReference type="EMBL" id="PAV18585.1"/>
    </source>
</evidence>
<feature type="transmembrane region" description="Helical" evidence="9">
    <location>
        <begin position="64"/>
        <end position="82"/>
    </location>
</feature>
<reference evidence="10 11" key="1">
    <citation type="journal article" date="2017" name="Mol. Ecol.">
        <title>Comparative and population genomic landscape of Phellinus noxius: A hypervariable fungus causing root rot in trees.</title>
        <authorList>
            <person name="Chung C.L."/>
            <person name="Lee T.J."/>
            <person name="Akiba M."/>
            <person name="Lee H.H."/>
            <person name="Kuo T.H."/>
            <person name="Liu D."/>
            <person name="Ke H.M."/>
            <person name="Yokoi T."/>
            <person name="Roa M.B."/>
            <person name="Lu M.J."/>
            <person name="Chang Y.Y."/>
            <person name="Ann P.J."/>
            <person name="Tsai J.N."/>
            <person name="Chen C.Y."/>
            <person name="Tzean S.S."/>
            <person name="Ota Y."/>
            <person name="Hattori T."/>
            <person name="Sahashi N."/>
            <person name="Liou R.F."/>
            <person name="Kikuchi T."/>
            <person name="Tsai I.J."/>
        </authorList>
    </citation>
    <scope>NUCLEOTIDE SEQUENCE [LARGE SCALE GENOMIC DNA]</scope>
    <source>
        <strain evidence="10 11">FFPRI411160</strain>
    </source>
</reference>
<dbReference type="GO" id="GO:0006465">
    <property type="term" value="P:signal peptide processing"/>
    <property type="evidence" value="ECO:0007669"/>
    <property type="project" value="TreeGrafter"/>
</dbReference>
<dbReference type="InterPro" id="IPR007369">
    <property type="entry name" value="Peptidase_A22B_SPP"/>
</dbReference>
<comment type="caution">
    <text evidence="10">The sequence shown here is derived from an EMBL/GenBank/DDBJ whole genome shotgun (WGS) entry which is preliminary data.</text>
</comment>
<dbReference type="GO" id="GO:0098553">
    <property type="term" value="C:lumenal side of endoplasmic reticulum membrane"/>
    <property type="evidence" value="ECO:0007669"/>
    <property type="project" value="TreeGrafter"/>
</dbReference>
<evidence type="ECO:0000256" key="2">
    <source>
        <dbReference type="ARBA" id="ARBA00006859"/>
    </source>
</evidence>
<dbReference type="InParanoid" id="A0A286UGI6"/>
<keyword evidence="3 9" id="KW-0812">Transmembrane</keyword>
<keyword evidence="6 9" id="KW-1133">Transmembrane helix</keyword>